<feature type="transmembrane region" description="Helical" evidence="1">
    <location>
        <begin position="146"/>
        <end position="165"/>
    </location>
</feature>
<reference evidence="2 3" key="1">
    <citation type="journal article" date="2020" name="ISME J.">
        <title>Comparative genomics reveals insights into cyanobacterial evolution and habitat adaptation.</title>
        <authorList>
            <person name="Chen M.Y."/>
            <person name="Teng W.K."/>
            <person name="Zhao L."/>
            <person name="Hu C.X."/>
            <person name="Zhou Y.K."/>
            <person name="Han B.P."/>
            <person name="Song L.R."/>
            <person name="Shu W.S."/>
        </authorList>
    </citation>
    <scope>NUCLEOTIDE SEQUENCE [LARGE SCALE GENOMIC DNA]</scope>
    <source>
        <strain evidence="2 3">FACHB-362</strain>
    </source>
</reference>
<dbReference type="Proteomes" id="UP000660381">
    <property type="component" value="Unassembled WGS sequence"/>
</dbReference>
<evidence type="ECO:0000256" key="1">
    <source>
        <dbReference type="SAM" id="Phobius"/>
    </source>
</evidence>
<accession>A0ABR8J5B6</accession>
<proteinExistence type="predicted"/>
<organism evidence="2 3">
    <name type="scientific">Anabaena catenula FACHB-362</name>
    <dbReference type="NCBI Taxonomy" id="2692877"/>
    <lineage>
        <taxon>Bacteria</taxon>
        <taxon>Bacillati</taxon>
        <taxon>Cyanobacteriota</taxon>
        <taxon>Cyanophyceae</taxon>
        <taxon>Nostocales</taxon>
        <taxon>Nostocaceae</taxon>
        <taxon>Anabaena</taxon>
    </lineage>
</organism>
<name>A0ABR8J5B6_9NOST</name>
<gene>
    <name evidence="2" type="ORF">H6G68_17640</name>
</gene>
<feature type="transmembrane region" description="Helical" evidence="1">
    <location>
        <begin position="21"/>
        <end position="44"/>
    </location>
</feature>
<comment type="caution">
    <text evidence="2">The sequence shown here is derived from an EMBL/GenBank/DDBJ whole genome shotgun (WGS) entry which is preliminary data.</text>
</comment>
<keyword evidence="1" id="KW-0812">Transmembrane</keyword>
<dbReference type="EMBL" id="JACJTQ010000028">
    <property type="protein sequence ID" value="MBD2693557.1"/>
    <property type="molecule type" value="Genomic_DNA"/>
</dbReference>
<protein>
    <submittedName>
        <fullName evidence="2">Uncharacterized protein</fullName>
    </submittedName>
</protein>
<dbReference type="RefSeq" id="WP_190907812.1">
    <property type="nucleotide sequence ID" value="NZ_JACJTQ010000028.1"/>
</dbReference>
<keyword evidence="3" id="KW-1185">Reference proteome</keyword>
<evidence type="ECO:0000313" key="3">
    <source>
        <dbReference type="Proteomes" id="UP000660381"/>
    </source>
</evidence>
<keyword evidence="1" id="KW-0472">Membrane</keyword>
<keyword evidence="1" id="KW-1133">Transmembrane helix</keyword>
<sequence>MKVVEETRTRLVIKHRPIADWLWGSVLFIGGLSFWIYFIVFDFASLHLTCTRFSPPEINCELRRFKILRSMEKINIYNPQQAYIQEKIGSKGSKSYQVIIVSNLKHFPLLSHISYQDNQAFMIKFNSFINSSDSFLILRQNQRDHLVFVSLFMLFIAGIGAYSAMSSATNCTFYKSINKFYIERKSLHSKEIIEYPLEEIVRFHIHDKQDRYSKVYQAVISLKDGKEIPINPQYTDEQSVRYVVMKIRQFLNVDL</sequence>
<evidence type="ECO:0000313" key="2">
    <source>
        <dbReference type="EMBL" id="MBD2693557.1"/>
    </source>
</evidence>